<organism evidence="1 2">
    <name type="scientific">Alectoria fallacina</name>
    <dbReference type="NCBI Taxonomy" id="1903189"/>
    <lineage>
        <taxon>Eukaryota</taxon>
        <taxon>Fungi</taxon>
        <taxon>Dikarya</taxon>
        <taxon>Ascomycota</taxon>
        <taxon>Pezizomycotina</taxon>
        <taxon>Lecanoromycetes</taxon>
        <taxon>OSLEUM clade</taxon>
        <taxon>Lecanoromycetidae</taxon>
        <taxon>Lecanorales</taxon>
        <taxon>Lecanorineae</taxon>
        <taxon>Parmeliaceae</taxon>
        <taxon>Alectoria</taxon>
    </lineage>
</organism>
<proteinExistence type="predicted"/>
<name>A0A8H3J405_9LECA</name>
<keyword evidence="2" id="KW-1185">Reference proteome</keyword>
<evidence type="ECO:0000313" key="2">
    <source>
        <dbReference type="Proteomes" id="UP000664203"/>
    </source>
</evidence>
<reference evidence="1" key="1">
    <citation type="submission" date="2021-03" db="EMBL/GenBank/DDBJ databases">
        <authorList>
            <person name="Tagirdzhanova G."/>
        </authorList>
    </citation>
    <scope>NUCLEOTIDE SEQUENCE</scope>
</reference>
<dbReference type="InterPro" id="IPR052184">
    <property type="entry name" value="SDR_enzymes"/>
</dbReference>
<dbReference type="EMBL" id="CAJPDR010000592">
    <property type="protein sequence ID" value="CAF9940169.1"/>
    <property type="molecule type" value="Genomic_DNA"/>
</dbReference>
<dbReference type="InterPro" id="IPR002347">
    <property type="entry name" value="SDR_fam"/>
</dbReference>
<gene>
    <name evidence="1" type="ORF">ALECFALPRED_008473</name>
</gene>
<evidence type="ECO:0000313" key="1">
    <source>
        <dbReference type="EMBL" id="CAF9940169.1"/>
    </source>
</evidence>
<sequence>MSSRVGSIADKSFGGSYAYRAPNAAVNSIGKSMAMDLKVKGVVVVLMHPGYVKTGLGSGRRIR</sequence>
<accession>A0A8H3J405</accession>
<evidence type="ECO:0008006" key="3">
    <source>
        <dbReference type="Google" id="ProtNLM"/>
    </source>
</evidence>
<dbReference type="PANTHER" id="PTHR45458:SF1">
    <property type="entry name" value="SHORT CHAIN DEHYDROGENASE"/>
    <property type="match status" value="1"/>
</dbReference>
<dbReference type="OrthoDB" id="5296at2759"/>
<dbReference type="SUPFAM" id="SSF51735">
    <property type="entry name" value="NAD(P)-binding Rossmann-fold domains"/>
    <property type="match status" value="1"/>
</dbReference>
<dbReference type="PANTHER" id="PTHR45458">
    <property type="entry name" value="SHORT-CHAIN DEHYDROGENASE/REDUCTASE SDR"/>
    <property type="match status" value="1"/>
</dbReference>
<dbReference type="GO" id="GO:0016616">
    <property type="term" value="F:oxidoreductase activity, acting on the CH-OH group of donors, NAD or NADP as acceptor"/>
    <property type="evidence" value="ECO:0007669"/>
    <property type="project" value="TreeGrafter"/>
</dbReference>
<protein>
    <recommendedName>
        <fullName evidence="3">C-factor</fullName>
    </recommendedName>
</protein>
<dbReference type="Gene3D" id="3.40.50.720">
    <property type="entry name" value="NAD(P)-binding Rossmann-like Domain"/>
    <property type="match status" value="1"/>
</dbReference>
<comment type="caution">
    <text evidence="1">The sequence shown here is derived from an EMBL/GenBank/DDBJ whole genome shotgun (WGS) entry which is preliminary data.</text>
</comment>
<dbReference type="AlphaFoldDB" id="A0A8H3J405"/>
<dbReference type="Pfam" id="PF00106">
    <property type="entry name" value="adh_short"/>
    <property type="match status" value="1"/>
</dbReference>
<dbReference type="InterPro" id="IPR036291">
    <property type="entry name" value="NAD(P)-bd_dom_sf"/>
</dbReference>
<dbReference type="Proteomes" id="UP000664203">
    <property type="component" value="Unassembled WGS sequence"/>
</dbReference>